<comment type="function">
    <text evidence="5 6">Binds directly to 23S ribosomal RNA and is necessary for the in vitro assembly process of the 50S ribosomal subunit. It is not involved in the protein synthesizing functions of that subunit.</text>
</comment>
<evidence type="ECO:0000256" key="6">
    <source>
        <dbReference type="RuleBase" id="RU000560"/>
    </source>
</evidence>
<dbReference type="Proteomes" id="UP000033854">
    <property type="component" value="Unassembled WGS sequence"/>
</dbReference>
<keyword evidence="5 6" id="KW-0699">rRNA-binding</keyword>
<keyword evidence="5 6" id="KW-0694">RNA-binding</keyword>
<dbReference type="GO" id="GO:0019843">
    <property type="term" value="F:rRNA binding"/>
    <property type="evidence" value="ECO:0007669"/>
    <property type="project" value="UniProtKB-UniRule"/>
</dbReference>
<organism evidence="7 8">
    <name type="scientific">Candidatus Collierbacteria bacterium GW2011_GWA2_42_17</name>
    <dbReference type="NCBI Taxonomy" id="1618378"/>
    <lineage>
        <taxon>Bacteria</taxon>
        <taxon>Candidatus Collieribacteriota</taxon>
    </lineage>
</organism>
<reference evidence="7 8" key="1">
    <citation type="journal article" date="2015" name="Nature">
        <title>rRNA introns, odd ribosomes, and small enigmatic genomes across a large radiation of phyla.</title>
        <authorList>
            <person name="Brown C.T."/>
            <person name="Hug L.A."/>
            <person name="Thomas B.C."/>
            <person name="Sharon I."/>
            <person name="Castelle C.J."/>
            <person name="Singh A."/>
            <person name="Wilkins M.J."/>
            <person name="Williams K.H."/>
            <person name="Banfield J.F."/>
        </authorList>
    </citation>
    <scope>NUCLEOTIDE SEQUENCE [LARGE SCALE GENOMIC DNA]</scope>
</reference>
<evidence type="ECO:0000256" key="2">
    <source>
        <dbReference type="ARBA" id="ARBA00022980"/>
    </source>
</evidence>
<gene>
    <name evidence="5" type="primary">rplT</name>
    <name evidence="7" type="ORF">UV06_C0015G0007</name>
</gene>
<dbReference type="CDD" id="cd07026">
    <property type="entry name" value="Ribosomal_L20"/>
    <property type="match status" value="1"/>
</dbReference>
<name>A0A0G0Z0S6_9BACT</name>
<sequence>MPRVKTGTVRHKGHKKVFALAKGFRMTRNRLYKVASEATIHAGQYAYNGRKERKQTMRITWISRINAALSGIAEAPKYGVFIKKLIDKKIKLNRKVLSALAVNLPEAFQNIVSFTGKK</sequence>
<evidence type="ECO:0000256" key="5">
    <source>
        <dbReference type="HAMAP-Rule" id="MF_00382"/>
    </source>
</evidence>
<accession>A0A0G0Z0S6</accession>
<dbReference type="GO" id="GO:0006412">
    <property type="term" value="P:translation"/>
    <property type="evidence" value="ECO:0007669"/>
    <property type="project" value="InterPro"/>
</dbReference>
<dbReference type="InterPro" id="IPR035566">
    <property type="entry name" value="Ribosomal_protein_bL20_C"/>
</dbReference>
<dbReference type="SUPFAM" id="SSF74731">
    <property type="entry name" value="Ribosomal protein L20"/>
    <property type="match status" value="1"/>
</dbReference>
<dbReference type="Gene3D" id="6.10.160.10">
    <property type="match status" value="1"/>
</dbReference>
<protein>
    <recommendedName>
        <fullName evidence="4 5">Large ribosomal subunit protein bL20</fullName>
    </recommendedName>
</protein>
<dbReference type="PRINTS" id="PR00062">
    <property type="entry name" value="RIBOSOMALL20"/>
</dbReference>
<proteinExistence type="inferred from homology"/>
<comment type="caution">
    <text evidence="7">The sequence shown here is derived from an EMBL/GenBank/DDBJ whole genome shotgun (WGS) entry which is preliminary data.</text>
</comment>
<evidence type="ECO:0000313" key="8">
    <source>
        <dbReference type="Proteomes" id="UP000033854"/>
    </source>
</evidence>
<evidence type="ECO:0000313" key="7">
    <source>
        <dbReference type="EMBL" id="KKS42364.1"/>
    </source>
</evidence>
<dbReference type="NCBIfam" id="TIGR01032">
    <property type="entry name" value="rplT_bact"/>
    <property type="match status" value="1"/>
</dbReference>
<dbReference type="PANTHER" id="PTHR10986">
    <property type="entry name" value="39S RIBOSOMAL PROTEIN L20"/>
    <property type="match status" value="1"/>
</dbReference>
<dbReference type="InterPro" id="IPR005813">
    <property type="entry name" value="Ribosomal_bL20"/>
</dbReference>
<dbReference type="Pfam" id="PF00453">
    <property type="entry name" value="Ribosomal_L20"/>
    <property type="match status" value="1"/>
</dbReference>
<dbReference type="AlphaFoldDB" id="A0A0G0Z0S6"/>
<dbReference type="HAMAP" id="MF_00382">
    <property type="entry name" value="Ribosomal_bL20"/>
    <property type="match status" value="1"/>
</dbReference>
<dbReference type="Gene3D" id="1.10.1900.20">
    <property type="entry name" value="Ribosomal protein L20"/>
    <property type="match status" value="1"/>
</dbReference>
<dbReference type="GO" id="GO:0003735">
    <property type="term" value="F:structural constituent of ribosome"/>
    <property type="evidence" value="ECO:0007669"/>
    <property type="project" value="InterPro"/>
</dbReference>
<dbReference type="GO" id="GO:0005840">
    <property type="term" value="C:ribosome"/>
    <property type="evidence" value="ECO:0007669"/>
    <property type="project" value="UniProtKB-KW"/>
</dbReference>
<dbReference type="EMBL" id="LCDA01000015">
    <property type="protein sequence ID" value="KKS42364.1"/>
    <property type="molecule type" value="Genomic_DNA"/>
</dbReference>
<keyword evidence="2 5" id="KW-0689">Ribosomal protein</keyword>
<evidence type="ECO:0000256" key="4">
    <source>
        <dbReference type="ARBA" id="ARBA00035172"/>
    </source>
</evidence>
<evidence type="ECO:0000256" key="3">
    <source>
        <dbReference type="ARBA" id="ARBA00023274"/>
    </source>
</evidence>
<dbReference type="GO" id="GO:0000027">
    <property type="term" value="P:ribosomal large subunit assembly"/>
    <property type="evidence" value="ECO:0007669"/>
    <property type="project" value="UniProtKB-UniRule"/>
</dbReference>
<comment type="similarity">
    <text evidence="1 5 6">Belongs to the bacterial ribosomal protein bL20 family.</text>
</comment>
<dbReference type="GO" id="GO:1990904">
    <property type="term" value="C:ribonucleoprotein complex"/>
    <property type="evidence" value="ECO:0007669"/>
    <property type="project" value="UniProtKB-KW"/>
</dbReference>
<evidence type="ECO:0000256" key="1">
    <source>
        <dbReference type="ARBA" id="ARBA00007698"/>
    </source>
</evidence>
<keyword evidence="3 5" id="KW-0687">Ribonucleoprotein</keyword>